<name>A0A6J4UCE3_9BACT</name>
<dbReference type="AlphaFoldDB" id="A0A6J4UCE3"/>
<accession>A0A6J4UCE3</accession>
<gene>
    <name evidence="2" type="ORF">AVDCRST_MAG59-1155</name>
</gene>
<feature type="compositionally biased region" description="Basic and acidic residues" evidence="1">
    <location>
        <begin position="37"/>
        <end position="52"/>
    </location>
</feature>
<feature type="compositionally biased region" description="Low complexity" evidence="1">
    <location>
        <begin position="13"/>
        <end position="34"/>
    </location>
</feature>
<protein>
    <submittedName>
        <fullName evidence="2">Uncharacterized protein</fullName>
    </submittedName>
</protein>
<proteinExistence type="predicted"/>
<evidence type="ECO:0000313" key="2">
    <source>
        <dbReference type="EMBL" id="CAA9544551.1"/>
    </source>
</evidence>
<organism evidence="2">
    <name type="scientific">uncultured Thermomicrobiales bacterium</name>
    <dbReference type="NCBI Taxonomy" id="1645740"/>
    <lineage>
        <taxon>Bacteria</taxon>
        <taxon>Pseudomonadati</taxon>
        <taxon>Thermomicrobiota</taxon>
        <taxon>Thermomicrobia</taxon>
        <taxon>Thermomicrobiales</taxon>
        <taxon>environmental samples</taxon>
    </lineage>
</organism>
<evidence type="ECO:0000256" key="1">
    <source>
        <dbReference type="SAM" id="MobiDB-lite"/>
    </source>
</evidence>
<reference evidence="2" key="1">
    <citation type="submission" date="2020-02" db="EMBL/GenBank/DDBJ databases">
        <authorList>
            <person name="Meier V. D."/>
        </authorList>
    </citation>
    <scope>NUCLEOTIDE SEQUENCE</scope>
    <source>
        <strain evidence="2">AVDCRST_MAG59</strain>
    </source>
</reference>
<sequence>MAEHDEPEGADPTAQDATVAGAVAAQRAADAGARSGRYVDDAIGVDRGRTAERTAGPSADPAVDPGPDEPEGPLRRTSDDAVRALMAAVADDVAAAVAPLRDEIDALKAQHASETAIFAERLADQDRWIAELGGRVRDLEQQAPGNR</sequence>
<feature type="region of interest" description="Disordered" evidence="1">
    <location>
        <begin position="1"/>
        <end position="78"/>
    </location>
</feature>
<dbReference type="EMBL" id="CADCWF010000071">
    <property type="protein sequence ID" value="CAA9544551.1"/>
    <property type="molecule type" value="Genomic_DNA"/>
</dbReference>